<proteinExistence type="predicted"/>
<keyword evidence="1" id="KW-1185">Reference proteome</keyword>
<dbReference type="WBParaSite" id="nRc.2.0.1.t09112-RA">
    <property type="protein sequence ID" value="nRc.2.0.1.t09112-RA"/>
    <property type="gene ID" value="nRc.2.0.1.g09112"/>
</dbReference>
<organism evidence="1 2">
    <name type="scientific">Romanomermis culicivorax</name>
    <name type="common">Nematode worm</name>
    <dbReference type="NCBI Taxonomy" id="13658"/>
    <lineage>
        <taxon>Eukaryota</taxon>
        <taxon>Metazoa</taxon>
        <taxon>Ecdysozoa</taxon>
        <taxon>Nematoda</taxon>
        <taxon>Enoplea</taxon>
        <taxon>Dorylaimia</taxon>
        <taxon>Mermithida</taxon>
        <taxon>Mermithoidea</taxon>
        <taxon>Mermithidae</taxon>
        <taxon>Romanomermis</taxon>
    </lineage>
</organism>
<dbReference type="AlphaFoldDB" id="A0A915I4P7"/>
<reference evidence="2" key="1">
    <citation type="submission" date="2022-11" db="UniProtKB">
        <authorList>
            <consortium name="WormBaseParasite"/>
        </authorList>
    </citation>
    <scope>IDENTIFICATION</scope>
</reference>
<protein>
    <submittedName>
        <fullName evidence="2">Uncharacterized protein</fullName>
    </submittedName>
</protein>
<evidence type="ECO:0000313" key="1">
    <source>
        <dbReference type="Proteomes" id="UP000887565"/>
    </source>
</evidence>
<dbReference type="Proteomes" id="UP000887565">
    <property type="component" value="Unplaced"/>
</dbReference>
<name>A0A915I4P7_ROMCU</name>
<sequence>MTVSPETEICIAPRVPITGLLLHMWRQITKVNQLQFVPLLGPTACDLAPILLPILGCDFSMTLVHQLAKGLPLDLVAGLASQIVLLR</sequence>
<evidence type="ECO:0000313" key="2">
    <source>
        <dbReference type="WBParaSite" id="nRc.2.0.1.t09112-RA"/>
    </source>
</evidence>
<accession>A0A915I4P7</accession>